<dbReference type="EMBL" id="KI546085">
    <property type="protein sequence ID" value="EST46066.1"/>
    <property type="molecule type" value="Genomic_DNA"/>
</dbReference>
<name>V6LQT6_9EUKA</name>
<protein>
    <submittedName>
        <fullName evidence="1">Uncharacterized protein</fullName>
    </submittedName>
</protein>
<organism evidence="1">
    <name type="scientific">Spironucleus salmonicida</name>
    <dbReference type="NCBI Taxonomy" id="348837"/>
    <lineage>
        <taxon>Eukaryota</taxon>
        <taxon>Metamonada</taxon>
        <taxon>Diplomonadida</taxon>
        <taxon>Hexamitidae</taxon>
        <taxon>Hexamitinae</taxon>
        <taxon>Spironucleus</taxon>
    </lineage>
</organism>
<proteinExistence type="predicted"/>
<reference evidence="1" key="1">
    <citation type="journal article" date="2014" name="PLoS Genet.">
        <title>The Genome of Spironucleus salmonicida Highlights a Fish Pathogen Adapted to Fluctuating Environments.</title>
        <authorList>
            <person name="Xu F."/>
            <person name="Jerlstrom-Hultqvist J."/>
            <person name="Einarsson E."/>
            <person name="Astvaldsson A."/>
            <person name="Svard S.G."/>
            <person name="Andersson J.O."/>
        </authorList>
    </citation>
    <scope>NUCLEOTIDE SEQUENCE</scope>
</reference>
<gene>
    <name evidence="1" type="ORF">SS50377_14056</name>
</gene>
<dbReference type="AlphaFoldDB" id="V6LQT6"/>
<accession>V6LQT6</accession>
<evidence type="ECO:0000313" key="1">
    <source>
        <dbReference type="EMBL" id="EST46066.1"/>
    </source>
</evidence>
<sequence length="228" mass="25117">MRAGHGRVLSSGTGCSFPVQSPDRSDVCGSGPYIPIVKAHTPDLGAWSGGDASHHLGVRQPGGPIKLYMASCYASEGALPHSCIEQQSCEGSYRPLSRTCSLARIPSIYGVAGESDALVKWQWWHGTSPQPTKIRKPMLRCAMDSIQSTIKVAQLRAKARDAVTRPHGGSIAHQNETQRQNHKYLFTYKLHLQICQQVLSNNYIGQLVMKQLDKCQLLTFLIIITFKM</sequence>